<dbReference type="AlphaFoldDB" id="A0A4R1NSR7"/>
<dbReference type="InterPro" id="IPR007172">
    <property type="entry name" value="DUF374"/>
</dbReference>
<keyword evidence="3" id="KW-1185">Reference proteome</keyword>
<dbReference type="RefSeq" id="WP_132858145.1">
    <property type="nucleotide sequence ID" value="NZ_SMGR01000001.1"/>
</dbReference>
<sequence length="251" mass="28142">MTGQKPKYETPVSLKTLRRKIANSPRFNRAIEGMFASYVRFAFHSSRWSRTGCEEMDACVARGEPVIFVVWHQRLIMAPYMFNAPKGARICALTSEARAGRLAGQILVRLGWETIGMSLDKRHVSLSREVFKRIKEGCSIGIAADGPSGPARISSTVPLVWARTSGARVFTVAFAQKRIVRFPTWDKQMLPLPFSRGSITCREWTDPVPRKPSEEEMETLRLSLQRSLDEITDAADASLGKPSENPNLTEQ</sequence>
<proteinExistence type="predicted"/>
<dbReference type="Pfam" id="PF04028">
    <property type="entry name" value="DUF374"/>
    <property type="match status" value="1"/>
</dbReference>
<dbReference type="OrthoDB" id="9810508at2"/>
<organism evidence="2 3">
    <name type="scientific">Shimia isoporae</name>
    <dbReference type="NCBI Taxonomy" id="647720"/>
    <lineage>
        <taxon>Bacteria</taxon>
        <taxon>Pseudomonadati</taxon>
        <taxon>Pseudomonadota</taxon>
        <taxon>Alphaproteobacteria</taxon>
        <taxon>Rhodobacterales</taxon>
        <taxon>Roseobacteraceae</taxon>
    </lineage>
</organism>
<comment type="caution">
    <text evidence="2">The sequence shown here is derived from an EMBL/GenBank/DDBJ whole genome shotgun (WGS) entry which is preliminary data.</text>
</comment>
<dbReference type="Proteomes" id="UP000295673">
    <property type="component" value="Unassembled WGS sequence"/>
</dbReference>
<reference evidence="2 3" key="1">
    <citation type="submission" date="2019-03" db="EMBL/GenBank/DDBJ databases">
        <title>Genomic Encyclopedia of Archaeal and Bacterial Type Strains, Phase II (KMG-II): from individual species to whole genera.</title>
        <authorList>
            <person name="Goeker M."/>
        </authorList>
    </citation>
    <scope>NUCLEOTIDE SEQUENCE [LARGE SCALE GENOMIC DNA]</scope>
    <source>
        <strain evidence="2 3">DSM 26433</strain>
    </source>
</reference>
<feature type="domain" description="DUF374" evidence="1">
    <location>
        <begin position="85"/>
        <end position="151"/>
    </location>
</feature>
<evidence type="ECO:0000313" key="2">
    <source>
        <dbReference type="EMBL" id="TCL07972.1"/>
    </source>
</evidence>
<name>A0A4R1NSR7_9RHOB</name>
<accession>A0A4R1NSR7</accession>
<gene>
    <name evidence="2" type="ORF">BXY66_0002</name>
</gene>
<protein>
    <recommendedName>
        <fullName evidence="1">DUF374 domain-containing protein</fullName>
    </recommendedName>
</protein>
<dbReference type="EMBL" id="SMGR01000001">
    <property type="protein sequence ID" value="TCL07972.1"/>
    <property type="molecule type" value="Genomic_DNA"/>
</dbReference>
<evidence type="ECO:0000259" key="1">
    <source>
        <dbReference type="Pfam" id="PF04028"/>
    </source>
</evidence>
<evidence type="ECO:0000313" key="3">
    <source>
        <dbReference type="Proteomes" id="UP000295673"/>
    </source>
</evidence>